<dbReference type="Proteomes" id="UP000183508">
    <property type="component" value="Unassembled WGS sequence"/>
</dbReference>
<name>A0A1I7KCP9_9BACL</name>
<dbReference type="AlphaFoldDB" id="A0A1I7KCP9"/>
<protein>
    <submittedName>
        <fullName evidence="3">Uncharacterized protein</fullName>
    </submittedName>
</protein>
<accession>A0A1I7KCP9</accession>
<keyword evidence="1" id="KW-0175">Coiled coil</keyword>
<dbReference type="EMBL" id="FPBV01000015">
    <property type="protein sequence ID" value="SFU95241.1"/>
    <property type="molecule type" value="Genomic_DNA"/>
</dbReference>
<dbReference type="OrthoDB" id="9821224at2"/>
<dbReference type="RefSeq" id="WP_074953959.1">
    <property type="nucleotide sequence ID" value="NZ_FPBV01000015.1"/>
</dbReference>
<evidence type="ECO:0000256" key="1">
    <source>
        <dbReference type="SAM" id="Coils"/>
    </source>
</evidence>
<gene>
    <name evidence="3" type="ORF">SAMN05421543_11537</name>
</gene>
<keyword evidence="4" id="KW-1185">Reference proteome</keyword>
<feature type="region of interest" description="Disordered" evidence="2">
    <location>
        <begin position="166"/>
        <end position="202"/>
    </location>
</feature>
<feature type="coiled-coil region" evidence="1">
    <location>
        <begin position="350"/>
        <end position="405"/>
    </location>
</feature>
<reference evidence="4" key="1">
    <citation type="submission" date="2016-10" db="EMBL/GenBank/DDBJ databases">
        <authorList>
            <person name="Varghese N."/>
        </authorList>
    </citation>
    <scope>NUCLEOTIDE SEQUENCE [LARGE SCALE GENOMIC DNA]</scope>
    <source>
        <strain evidence="4">DSM 17980</strain>
    </source>
</reference>
<evidence type="ECO:0000313" key="3">
    <source>
        <dbReference type="EMBL" id="SFU95241.1"/>
    </source>
</evidence>
<evidence type="ECO:0000313" key="4">
    <source>
        <dbReference type="Proteomes" id="UP000183508"/>
    </source>
</evidence>
<proteinExistence type="predicted"/>
<feature type="compositionally biased region" description="Low complexity" evidence="2">
    <location>
        <begin position="166"/>
        <end position="184"/>
    </location>
</feature>
<evidence type="ECO:0000256" key="2">
    <source>
        <dbReference type="SAM" id="MobiDB-lite"/>
    </source>
</evidence>
<dbReference type="STRING" id="392015.SAMN05421543_11537"/>
<sequence length="475" mass="51201">MTTGPFLDFLVAVVALVLMLQSHRLIRSFLDHLIPYGGGGRSGPGALLSGLMEGIGIGMGEKFLGAGVNAMKATAGLAASAGIAGLAGARAFLKQASLKKHLPKITGRDDSAVKSSSPGNVFESLTGGNDAALGLPSPEAEAWTMFDPFTSQTHRGPGIARVLNTTGTAGTTGASTTEAGAAGSEPRKGRNTTGFGSSDAPLFDHASRVHGAHTRLMPSSMEKLAALEQRPTYRNAANAFLGEARRRLKQDLHHKATSFHLGHRSSGYAGAHNILGVAMQEFGDRSAESKLYHDSTLPSVELLRAAAEGGPNSDAAEDLTRIGQYQSELEQGMRWMMEGDEQQQRLSPSYESAKAAYEFAEDEVNVAAARLDEARQAKHEGTPMFAQLQAEYEHAIRRRDEAKDRYLPLKAQMERARNLSQRGEKRVVDAQNSISRINWKYYKNPSQSMMQQARVRANRVGLSDLSSPWGGRRAR</sequence>
<organism evidence="3 4">
    <name type="scientific">Alicyclobacillus macrosporangiidus</name>
    <dbReference type="NCBI Taxonomy" id="392015"/>
    <lineage>
        <taxon>Bacteria</taxon>
        <taxon>Bacillati</taxon>
        <taxon>Bacillota</taxon>
        <taxon>Bacilli</taxon>
        <taxon>Bacillales</taxon>
        <taxon>Alicyclobacillaceae</taxon>
        <taxon>Alicyclobacillus</taxon>
    </lineage>
</organism>